<feature type="transmembrane region" description="Helical" evidence="3">
    <location>
        <begin position="111"/>
        <end position="128"/>
    </location>
</feature>
<dbReference type="InterPro" id="IPR043128">
    <property type="entry name" value="Rev_trsase/Diguanyl_cyclase"/>
</dbReference>
<dbReference type="PANTHER" id="PTHR45138">
    <property type="entry name" value="REGULATORY COMPONENTS OF SENSORY TRANSDUCTION SYSTEM"/>
    <property type="match status" value="1"/>
</dbReference>
<dbReference type="NCBIfam" id="TIGR00254">
    <property type="entry name" value="GGDEF"/>
    <property type="match status" value="1"/>
</dbReference>
<dbReference type="Gene3D" id="3.30.70.270">
    <property type="match status" value="1"/>
</dbReference>
<evidence type="ECO:0000256" key="1">
    <source>
        <dbReference type="ARBA" id="ARBA00012528"/>
    </source>
</evidence>
<dbReference type="Pfam" id="PF13185">
    <property type="entry name" value="GAF_2"/>
    <property type="match status" value="1"/>
</dbReference>
<dbReference type="InterPro" id="IPR029016">
    <property type="entry name" value="GAF-like_dom_sf"/>
</dbReference>
<evidence type="ECO:0000313" key="6">
    <source>
        <dbReference type="Proteomes" id="UP000178187"/>
    </source>
</evidence>
<dbReference type="FunFam" id="3.30.70.270:FF:000001">
    <property type="entry name" value="Diguanylate cyclase domain protein"/>
    <property type="match status" value="1"/>
</dbReference>
<feature type="domain" description="GGDEF" evidence="4">
    <location>
        <begin position="368"/>
        <end position="496"/>
    </location>
</feature>
<dbReference type="SUPFAM" id="SSF55781">
    <property type="entry name" value="GAF domain-like"/>
    <property type="match status" value="1"/>
</dbReference>
<name>A0A1G1KTU9_9BACT</name>
<dbReference type="AlphaFoldDB" id="A0A1G1KTU9"/>
<comment type="catalytic activity">
    <reaction evidence="2">
        <text>2 GTP = 3',3'-c-di-GMP + 2 diphosphate</text>
        <dbReference type="Rhea" id="RHEA:24898"/>
        <dbReference type="ChEBI" id="CHEBI:33019"/>
        <dbReference type="ChEBI" id="CHEBI:37565"/>
        <dbReference type="ChEBI" id="CHEBI:58805"/>
        <dbReference type="EC" id="2.7.7.65"/>
    </reaction>
</comment>
<protein>
    <recommendedName>
        <fullName evidence="1">diguanylate cyclase</fullName>
        <ecNumber evidence="1">2.7.7.65</ecNumber>
    </recommendedName>
</protein>
<evidence type="ECO:0000256" key="3">
    <source>
        <dbReference type="SAM" id="Phobius"/>
    </source>
</evidence>
<dbReference type="GO" id="GO:0052621">
    <property type="term" value="F:diguanylate cyclase activity"/>
    <property type="evidence" value="ECO:0007669"/>
    <property type="project" value="UniProtKB-EC"/>
</dbReference>
<dbReference type="GO" id="GO:1902201">
    <property type="term" value="P:negative regulation of bacterial-type flagellum-dependent cell motility"/>
    <property type="evidence" value="ECO:0007669"/>
    <property type="project" value="TreeGrafter"/>
</dbReference>
<keyword evidence="3" id="KW-0472">Membrane</keyword>
<evidence type="ECO:0000259" key="4">
    <source>
        <dbReference type="PROSITE" id="PS50887"/>
    </source>
</evidence>
<reference evidence="5 6" key="1">
    <citation type="journal article" date="2016" name="Nat. Commun.">
        <title>Thousands of microbial genomes shed light on interconnected biogeochemical processes in an aquifer system.</title>
        <authorList>
            <person name="Anantharaman K."/>
            <person name="Brown C.T."/>
            <person name="Hug L.A."/>
            <person name="Sharon I."/>
            <person name="Castelle C.J."/>
            <person name="Probst A.J."/>
            <person name="Thomas B.C."/>
            <person name="Singh A."/>
            <person name="Wilkins M.J."/>
            <person name="Karaoz U."/>
            <person name="Brodie E.L."/>
            <person name="Williams K.H."/>
            <person name="Hubbard S.S."/>
            <person name="Banfield J.F."/>
        </authorList>
    </citation>
    <scope>NUCLEOTIDE SEQUENCE [LARGE SCALE GENOMIC DNA]</scope>
</reference>
<dbReference type="InterPro" id="IPR050469">
    <property type="entry name" value="Diguanylate_Cyclase"/>
</dbReference>
<dbReference type="InterPro" id="IPR000160">
    <property type="entry name" value="GGDEF_dom"/>
</dbReference>
<dbReference type="GO" id="GO:0005886">
    <property type="term" value="C:plasma membrane"/>
    <property type="evidence" value="ECO:0007669"/>
    <property type="project" value="TreeGrafter"/>
</dbReference>
<dbReference type="Pfam" id="PF00990">
    <property type="entry name" value="GGDEF"/>
    <property type="match status" value="1"/>
</dbReference>
<accession>A0A1G1KTU9</accession>
<dbReference type="Gene3D" id="3.30.450.40">
    <property type="match status" value="1"/>
</dbReference>
<feature type="transmembrane region" description="Helical" evidence="3">
    <location>
        <begin position="63"/>
        <end position="81"/>
    </location>
</feature>
<dbReference type="GO" id="GO:0043709">
    <property type="term" value="P:cell adhesion involved in single-species biofilm formation"/>
    <property type="evidence" value="ECO:0007669"/>
    <property type="project" value="TreeGrafter"/>
</dbReference>
<dbReference type="PROSITE" id="PS50887">
    <property type="entry name" value="GGDEF"/>
    <property type="match status" value="1"/>
</dbReference>
<dbReference type="EC" id="2.7.7.65" evidence="1"/>
<dbReference type="Proteomes" id="UP000178187">
    <property type="component" value="Unassembled WGS sequence"/>
</dbReference>
<keyword evidence="3" id="KW-0812">Transmembrane</keyword>
<dbReference type="PANTHER" id="PTHR45138:SF9">
    <property type="entry name" value="DIGUANYLATE CYCLASE DGCM-RELATED"/>
    <property type="match status" value="1"/>
</dbReference>
<feature type="transmembrane region" description="Helical" evidence="3">
    <location>
        <begin position="31"/>
        <end position="51"/>
    </location>
</feature>
<proteinExistence type="predicted"/>
<dbReference type="EMBL" id="MHFR01000051">
    <property type="protein sequence ID" value="OGW96358.1"/>
    <property type="molecule type" value="Genomic_DNA"/>
</dbReference>
<keyword evidence="3" id="KW-1133">Transmembrane helix</keyword>
<dbReference type="SMART" id="SM00065">
    <property type="entry name" value="GAF"/>
    <property type="match status" value="1"/>
</dbReference>
<dbReference type="SMART" id="SM00267">
    <property type="entry name" value="GGDEF"/>
    <property type="match status" value="1"/>
</dbReference>
<organism evidence="5 6">
    <name type="scientific">Candidatus Danuiimicrobium aquiferis</name>
    <dbReference type="NCBI Taxonomy" id="1801832"/>
    <lineage>
        <taxon>Bacteria</taxon>
        <taxon>Pseudomonadati</taxon>
        <taxon>Candidatus Omnitrophota</taxon>
        <taxon>Candidatus Danuiimicrobium</taxon>
    </lineage>
</organism>
<dbReference type="CDD" id="cd01949">
    <property type="entry name" value="GGDEF"/>
    <property type="match status" value="1"/>
</dbReference>
<gene>
    <name evidence="5" type="ORF">A3G33_03375</name>
</gene>
<feature type="transmembrane region" description="Helical" evidence="3">
    <location>
        <begin position="88"/>
        <end position="105"/>
    </location>
</feature>
<sequence length="496" mass="56413">MTQYELIGDSKVLNQMDKGVVFQFQNIERKIFLLFAICSVIVLAVINIYVLNQYRSSPEPQQIYLGLIGFLFMMPTLFSWLAFRRNGAIFFFIAGIFFSILTFSLTSNVYFMVFALGQIILFALLMYYDRLRETEMIADEIEIEKAINERNDLELSYKEKGTSISVSFEKYASYYNLRNIANEFSTSLSLSELSDIIVSRTIELIQRGNWCFLFLADAENENLSLISAKSPAGDKKMKAKMGDIFDYWILRNKQSLLISDTVKDFRFDMKKASSLENVRSVIASPLLHEGKVVGTLRVNAREPETFATDDLRLLDAVSMLASSAISNSILFRKTEELAIRDSLTNLYVHRHFLERLADEHKRSLLTNAPMTLLMCDLDHFKKCNDKYGHGIGDFILIKTAELLAKEASHAIVARYGGEEFAILLPKVGIKEGLALAESIREKVSKLEISVRREFIPITVSIGVASIPDDTLDSEELIQIADKRLYQAKKQGRNKVC</sequence>
<dbReference type="SUPFAM" id="SSF55073">
    <property type="entry name" value="Nucleotide cyclase"/>
    <property type="match status" value="1"/>
</dbReference>
<evidence type="ECO:0000313" key="5">
    <source>
        <dbReference type="EMBL" id="OGW96358.1"/>
    </source>
</evidence>
<evidence type="ECO:0000256" key="2">
    <source>
        <dbReference type="ARBA" id="ARBA00034247"/>
    </source>
</evidence>
<comment type="caution">
    <text evidence="5">The sequence shown here is derived from an EMBL/GenBank/DDBJ whole genome shotgun (WGS) entry which is preliminary data.</text>
</comment>
<dbReference type="InterPro" id="IPR003018">
    <property type="entry name" value="GAF"/>
</dbReference>
<dbReference type="InterPro" id="IPR029787">
    <property type="entry name" value="Nucleotide_cyclase"/>
</dbReference>